<proteinExistence type="predicted"/>
<sequence length="218" mass="25964">MSLFIINNSLSTEDMQYNTQQKRMPLPEYGRSIQNMVDYALTIQDRAERQRCANTIINIMGNMFPHLRDVPDFKHKLWDHLAIMSGFELDIDYPYEIIHKDNLVTKPEPIPYPNVRMHYRHYGHTLEVLIKKACEFPEGNEKRNLVAMICNHMKKDYMAWNKDTVDERKIAEDLNELSGGKLQLTDDIIRLMAERLSQNYRPKANYNNNRNNNQRRRY</sequence>
<dbReference type="InterPro" id="IPR025632">
    <property type="entry name" value="DUF4290"/>
</dbReference>
<protein>
    <recommendedName>
        <fullName evidence="3">DUF4290 domain-containing protein</fullName>
    </recommendedName>
</protein>
<evidence type="ECO:0000313" key="2">
    <source>
        <dbReference type="Proteomes" id="UP000184436"/>
    </source>
</evidence>
<organism evidence="1 2">
    <name type="scientific">Bacteroides faecichinchillae</name>
    <dbReference type="NCBI Taxonomy" id="871325"/>
    <lineage>
        <taxon>Bacteria</taxon>
        <taxon>Pseudomonadati</taxon>
        <taxon>Bacteroidota</taxon>
        <taxon>Bacteroidia</taxon>
        <taxon>Bacteroidales</taxon>
        <taxon>Bacteroidaceae</taxon>
        <taxon>Bacteroides</taxon>
    </lineage>
</organism>
<gene>
    <name evidence="1" type="ORF">SAMN05444349_110131</name>
</gene>
<dbReference type="AlphaFoldDB" id="A0A1M4YKD6"/>
<dbReference type="EMBL" id="FQVD01000010">
    <property type="protein sequence ID" value="SHF05866.1"/>
    <property type="molecule type" value="Genomic_DNA"/>
</dbReference>
<dbReference type="Pfam" id="PF14123">
    <property type="entry name" value="DUF4290"/>
    <property type="match status" value="1"/>
</dbReference>
<name>A0A1M4YKD6_9BACE</name>
<dbReference type="Proteomes" id="UP000184436">
    <property type="component" value="Unassembled WGS sequence"/>
</dbReference>
<reference evidence="1 2" key="1">
    <citation type="submission" date="2016-11" db="EMBL/GenBank/DDBJ databases">
        <authorList>
            <person name="Jaros S."/>
            <person name="Januszkiewicz K."/>
            <person name="Wedrychowicz H."/>
        </authorList>
    </citation>
    <scope>NUCLEOTIDE SEQUENCE [LARGE SCALE GENOMIC DNA]</scope>
    <source>
        <strain evidence="1 2">DSM 26883</strain>
    </source>
</reference>
<keyword evidence="2" id="KW-1185">Reference proteome</keyword>
<dbReference type="STRING" id="871325.SAMN05444349_110131"/>
<evidence type="ECO:0000313" key="1">
    <source>
        <dbReference type="EMBL" id="SHF05866.1"/>
    </source>
</evidence>
<evidence type="ECO:0008006" key="3">
    <source>
        <dbReference type="Google" id="ProtNLM"/>
    </source>
</evidence>
<accession>A0A1M4YKD6</accession>